<feature type="transmembrane region" description="Helical" evidence="1">
    <location>
        <begin position="861"/>
        <end position="880"/>
    </location>
</feature>
<evidence type="ECO:0000313" key="4">
    <source>
        <dbReference type="Proteomes" id="UP000033188"/>
    </source>
</evidence>
<name>A0A061DED2_BABBI</name>
<keyword evidence="1" id="KW-1133">Transmembrane helix</keyword>
<dbReference type="Proteomes" id="UP000033188">
    <property type="component" value="Chromosome 3"/>
</dbReference>
<keyword evidence="1" id="KW-0472">Membrane</keyword>
<evidence type="ECO:0000313" key="3">
    <source>
        <dbReference type="EMBL" id="CDR97075.1"/>
    </source>
</evidence>
<dbReference type="RefSeq" id="XP_012769261.1">
    <property type="nucleotide sequence ID" value="XM_012913807.1"/>
</dbReference>
<keyword evidence="2" id="KW-0732">Signal</keyword>
<dbReference type="GeneID" id="24565616"/>
<dbReference type="OMA" id="SMINANI"/>
<keyword evidence="1" id="KW-0812">Transmembrane</keyword>
<accession>A0A061DED2</accession>
<evidence type="ECO:0000256" key="1">
    <source>
        <dbReference type="SAM" id="Phobius"/>
    </source>
</evidence>
<dbReference type="OrthoDB" id="365240at2759"/>
<dbReference type="EMBL" id="LK391709">
    <property type="protein sequence ID" value="CDR97075.1"/>
    <property type="molecule type" value="Genomic_DNA"/>
</dbReference>
<dbReference type="VEuPathDB" id="PiroplasmaDB:BBBOND_0309780"/>
<feature type="signal peptide" evidence="2">
    <location>
        <begin position="1"/>
        <end position="20"/>
    </location>
</feature>
<sequence>MTLGDWFVLVALAFVSEVRMDPTSSAHGKPLKPGVYKTLQTKGSAGKLVADFTTKLTPDRPTFHVAEVDLYRGESITITCPCARATVSNFYPNELTKYYTSPPRGGSCLEAAPYTKDDIANNLLTFADERLGFLDDITDSLILIEYCKSSRRLSFLWTGEKVRALSTMYFVCLNECHRREIYNPSALIAVRVIPDQPVIMDNFIHISHIDFRPMMHDLIYTKEYSAVDQLIALCRGPEDEKVAGTWTPVEHEAMKHNVLHSDKVTPSRINPKWKDSVSLHNVSVNFKNIGGGSLVVKSRGLSSLFRVFKGKFYLSCTSSNQQLESIFHLVSNTVSVIDIIKPGPRAAGDENGEATHRQKAVQMYEYNLTHARAVALYCPLETHMLWPSSLMSVGAAKFMMEMRLMFPNTRLSKRGEHLMVIDFSNTSALEDMTLQISCKSRTQDYTSYVFALKNTKMCIFDDDMELWRPCKIILRPSEKLLVRCPRRSEREYFPLQPEDVRHGYVRVDDDYVVDKHAGITRSLVKDSRGESHKIVFSGVHGRSPIRDEVHYECSSHQRDYSTTENSPIVIVKLVGEFEEFDSAGKILIPDNSILKPTDGPKLFHILLAAGQKRRIDCSDFFVNRPATRLYPSKAWEVYDDIPRFFPGVLMDKIRGRPLYATRAMHGLTMVKQPKNAESVFEMYLDPDYVLSSRSDNAMYFLCTRNHLWDDQNSDVAVVQIYIRSNTPNHYGVSAEDALFRLDYSYPKSTYNSATFNIAEHNVVALHCPKGPDDKILPECHDVNAPSLDTQSTAVQRSSNLLQNIMEKNTRGGFKSLWYISTDMLRNESQQPVVDVECRCLDENNELLAVVYLTSRSGMAHAAVKFITVAAILAIFGTASIT</sequence>
<protein>
    <recommendedName>
        <fullName evidence="5">6-Cys domain-containing protein</fullName>
    </recommendedName>
</protein>
<keyword evidence="4" id="KW-1185">Reference proteome</keyword>
<gene>
    <name evidence="3" type="ORF">BBBOND_0309780</name>
</gene>
<dbReference type="AlphaFoldDB" id="A0A061DED2"/>
<feature type="chain" id="PRO_5001596267" description="6-Cys domain-containing protein" evidence="2">
    <location>
        <begin position="21"/>
        <end position="881"/>
    </location>
</feature>
<evidence type="ECO:0000256" key="2">
    <source>
        <dbReference type="SAM" id="SignalP"/>
    </source>
</evidence>
<reference evidence="4" key="1">
    <citation type="journal article" date="2014" name="Nucleic Acids Res.">
        <title>The evolutionary dynamics of variant antigen genes in Babesia reveal a history of genomic innovation underlying host-parasite interaction.</title>
        <authorList>
            <person name="Jackson A.P."/>
            <person name="Otto T.D."/>
            <person name="Darby A."/>
            <person name="Ramaprasad A."/>
            <person name="Xia D."/>
            <person name="Echaide I.E."/>
            <person name="Farber M."/>
            <person name="Gahlot S."/>
            <person name="Gamble J."/>
            <person name="Gupta D."/>
            <person name="Gupta Y."/>
            <person name="Jackson L."/>
            <person name="Malandrin L."/>
            <person name="Malas T.B."/>
            <person name="Moussa E."/>
            <person name="Nair M."/>
            <person name="Reid A.J."/>
            <person name="Sanders M."/>
            <person name="Sharma J."/>
            <person name="Tracey A."/>
            <person name="Quail M.A."/>
            <person name="Weir W."/>
            <person name="Wastling J.M."/>
            <person name="Hall N."/>
            <person name="Willadsen P."/>
            <person name="Lingelbach K."/>
            <person name="Shiels B."/>
            <person name="Tait A."/>
            <person name="Berriman M."/>
            <person name="Allred D.R."/>
            <person name="Pain A."/>
        </authorList>
    </citation>
    <scope>NUCLEOTIDE SEQUENCE [LARGE SCALE GENOMIC DNA]</scope>
    <source>
        <strain evidence="4">Bond</strain>
    </source>
</reference>
<evidence type="ECO:0008006" key="5">
    <source>
        <dbReference type="Google" id="ProtNLM"/>
    </source>
</evidence>
<proteinExistence type="predicted"/>
<organism evidence="3 4">
    <name type="scientific">Babesia bigemina</name>
    <dbReference type="NCBI Taxonomy" id="5866"/>
    <lineage>
        <taxon>Eukaryota</taxon>
        <taxon>Sar</taxon>
        <taxon>Alveolata</taxon>
        <taxon>Apicomplexa</taxon>
        <taxon>Aconoidasida</taxon>
        <taxon>Piroplasmida</taxon>
        <taxon>Babesiidae</taxon>
        <taxon>Babesia</taxon>
    </lineage>
</organism>
<dbReference type="KEGG" id="bbig:BBBOND_0309780"/>